<dbReference type="PANTHER" id="PTHR43794:SF11">
    <property type="entry name" value="AMIDOHYDROLASE-RELATED DOMAIN-CONTAINING PROTEIN"/>
    <property type="match status" value="1"/>
</dbReference>
<accession>A0A9W8XEI5</accession>
<dbReference type="GeneID" id="80914798"/>
<dbReference type="Gene3D" id="2.30.40.10">
    <property type="entry name" value="Urease, subunit C, domain 1"/>
    <property type="match status" value="1"/>
</dbReference>
<gene>
    <name evidence="2" type="ORF">N0V89_011268</name>
</gene>
<evidence type="ECO:0000313" key="2">
    <source>
        <dbReference type="EMBL" id="KAJ4347327.1"/>
    </source>
</evidence>
<dbReference type="PANTHER" id="PTHR43794">
    <property type="entry name" value="AMINOHYDROLASE SSNA-RELATED"/>
    <property type="match status" value="1"/>
</dbReference>
<feature type="non-terminal residue" evidence="2">
    <location>
        <position position="1"/>
    </location>
</feature>
<dbReference type="InterPro" id="IPR032466">
    <property type="entry name" value="Metal_Hydrolase"/>
</dbReference>
<sequence>SLEVTRNGSLLIVDDRITGIFSQDEKPPALANDVEVIDATGKIITPGFVDTHRQNWQTMFRHLPVPNVMADYFINTMNTQVLQTIQPEDIYNTQLVSIYEGLETGVTTQLDHAHHPPGLARAEAALRASMDSGARIFHAFTVGTNGFDTPIADQVAEFKKLSEIYGDALNKSIVSLGVSCDAFSRKTEEELEPVLALIR</sequence>
<dbReference type="Gene3D" id="3.20.20.140">
    <property type="entry name" value="Metal-dependent hydrolases"/>
    <property type="match status" value="1"/>
</dbReference>
<keyword evidence="3" id="KW-1185">Reference proteome</keyword>
<dbReference type="Proteomes" id="UP001140513">
    <property type="component" value="Unassembled WGS sequence"/>
</dbReference>
<dbReference type="InterPro" id="IPR011059">
    <property type="entry name" value="Metal-dep_hydrolase_composite"/>
</dbReference>
<evidence type="ECO:0000256" key="1">
    <source>
        <dbReference type="ARBA" id="ARBA00022801"/>
    </source>
</evidence>
<proteinExistence type="predicted"/>
<dbReference type="GO" id="GO:0016810">
    <property type="term" value="F:hydrolase activity, acting on carbon-nitrogen (but not peptide) bonds"/>
    <property type="evidence" value="ECO:0007669"/>
    <property type="project" value="InterPro"/>
</dbReference>
<reference evidence="2" key="1">
    <citation type="submission" date="2022-10" db="EMBL/GenBank/DDBJ databases">
        <title>Tapping the CABI collections for fungal endophytes: first genome assemblies for Collariella, Neodidymelliopsis, Ascochyta clinopodiicola, Didymella pomorum, Didymosphaeria variabile, Neocosmospora piperis and Neocucurbitaria cava.</title>
        <authorList>
            <person name="Hill R."/>
        </authorList>
    </citation>
    <scope>NUCLEOTIDE SEQUENCE</scope>
    <source>
        <strain evidence="2">IMI 356815</strain>
    </source>
</reference>
<keyword evidence="1" id="KW-0378">Hydrolase</keyword>
<evidence type="ECO:0000313" key="3">
    <source>
        <dbReference type="Proteomes" id="UP001140513"/>
    </source>
</evidence>
<name>A0A9W8XEI5_9PLEO</name>
<protein>
    <recommendedName>
        <fullName evidence="4">Metallo-dependent hydrolase</fullName>
    </recommendedName>
</protein>
<dbReference type="OrthoDB" id="194468at2759"/>
<dbReference type="RefSeq" id="XP_056067127.1">
    <property type="nucleotide sequence ID" value="XM_056220000.1"/>
</dbReference>
<dbReference type="SUPFAM" id="SSF51556">
    <property type="entry name" value="Metallo-dependent hydrolases"/>
    <property type="match status" value="1"/>
</dbReference>
<dbReference type="AlphaFoldDB" id="A0A9W8XEI5"/>
<dbReference type="SUPFAM" id="SSF51338">
    <property type="entry name" value="Composite domain of metallo-dependent hydrolases"/>
    <property type="match status" value="1"/>
</dbReference>
<dbReference type="InterPro" id="IPR050287">
    <property type="entry name" value="MTA/SAH_deaminase"/>
</dbReference>
<comment type="caution">
    <text evidence="2">The sequence shown here is derived from an EMBL/GenBank/DDBJ whole genome shotgun (WGS) entry which is preliminary data.</text>
</comment>
<evidence type="ECO:0008006" key="4">
    <source>
        <dbReference type="Google" id="ProtNLM"/>
    </source>
</evidence>
<dbReference type="EMBL" id="JAPEUX010000008">
    <property type="protein sequence ID" value="KAJ4347327.1"/>
    <property type="molecule type" value="Genomic_DNA"/>
</dbReference>
<organism evidence="2 3">
    <name type="scientific">Didymosphaeria variabile</name>
    <dbReference type="NCBI Taxonomy" id="1932322"/>
    <lineage>
        <taxon>Eukaryota</taxon>
        <taxon>Fungi</taxon>
        <taxon>Dikarya</taxon>
        <taxon>Ascomycota</taxon>
        <taxon>Pezizomycotina</taxon>
        <taxon>Dothideomycetes</taxon>
        <taxon>Pleosporomycetidae</taxon>
        <taxon>Pleosporales</taxon>
        <taxon>Massarineae</taxon>
        <taxon>Didymosphaeriaceae</taxon>
        <taxon>Didymosphaeria</taxon>
    </lineage>
</organism>